<comment type="caution">
    <text evidence="1">The sequence shown here is derived from an EMBL/GenBank/DDBJ whole genome shotgun (WGS) entry which is preliminary data.</text>
</comment>
<sequence length="67" mass="7597">MEIPHNKYDVTQKALVGVKSKIDAMEGSASNKYVFLGFDGYIDSLYSLVSNREDVSNWTLMNSMKQM</sequence>
<evidence type="ECO:0000313" key="1">
    <source>
        <dbReference type="EMBL" id="GAH32964.1"/>
    </source>
</evidence>
<protein>
    <submittedName>
        <fullName evidence="1">Uncharacterized protein</fullName>
    </submittedName>
</protein>
<dbReference type="AlphaFoldDB" id="X1FUI2"/>
<dbReference type="EMBL" id="BARU01007804">
    <property type="protein sequence ID" value="GAH32964.1"/>
    <property type="molecule type" value="Genomic_DNA"/>
</dbReference>
<organism evidence="1">
    <name type="scientific">marine sediment metagenome</name>
    <dbReference type="NCBI Taxonomy" id="412755"/>
    <lineage>
        <taxon>unclassified sequences</taxon>
        <taxon>metagenomes</taxon>
        <taxon>ecological metagenomes</taxon>
    </lineage>
</organism>
<reference evidence="1" key="1">
    <citation type="journal article" date="2014" name="Front. Microbiol.">
        <title>High frequency of phylogenetically diverse reductive dehalogenase-homologous genes in deep subseafloor sedimentary metagenomes.</title>
        <authorList>
            <person name="Kawai M."/>
            <person name="Futagami T."/>
            <person name="Toyoda A."/>
            <person name="Takaki Y."/>
            <person name="Nishi S."/>
            <person name="Hori S."/>
            <person name="Arai W."/>
            <person name="Tsubouchi T."/>
            <person name="Morono Y."/>
            <person name="Uchiyama I."/>
            <person name="Ito T."/>
            <person name="Fujiyama A."/>
            <person name="Inagaki F."/>
            <person name="Takami H."/>
        </authorList>
    </citation>
    <scope>NUCLEOTIDE SEQUENCE</scope>
    <source>
        <strain evidence="1">Expedition CK06-06</strain>
    </source>
</reference>
<feature type="non-terminal residue" evidence="1">
    <location>
        <position position="67"/>
    </location>
</feature>
<accession>X1FUI2</accession>
<name>X1FUI2_9ZZZZ</name>
<proteinExistence type="predicted"/>
<gene>
    <name evidence="1" type="ORF">S03H2_15359</name>
</gene>